<dbReference type="AlphaFoldDB" id="A0A0D1CL48"/>
<dbReference type="KEGG" id="uma:UMAG_04576"/>
<evidence type="ECO:0000313" key="4">
    <source>
        <dbReference type="Proteomes" id="UP000000561"/>
    </source>
</evidence>
<dbReference type="SUPFAM" id="SSF46565">
    <property type="entry name" value="Chaperone J-domain"/>
    <property type="match status" value="1"/>
</dbReference>
<dbReference type="GO" id="GO:0051082">
    <property type="term" value="F:unfolded protein binding"/>
    <property type="evidence" value="ECO:0000318"/>
    <property type="project" value="GO_Central"/>
</dbReference>
<feature type="region of interest" description="Disordered" evidence="1">
    <location>
        <begin position="238"/>
        <end position="275"/>
    </location>
</feature>
<feature type="region of interest" description="Disordered" evidence="1">
    <location>
        <begin position="321"/>
        <end position="369"/>
    </location>
</feature>
<protein>
    <recommendedName>
        <fullName evidence="2">J domain-containing protein</fullName>
    </recommendedName>
</protein>
<dbReference type="GO" id="GO:0051087">
    <property type="term" value="F:protein-folding chaperone binding"/>
    <property type="evidence" value="ECO:0000318"/>
    <property type="project" value="GO_Central"/>
</dbReference>
<dbReference type="VEuPathDB" id="FungiDB:UMAG_04576"/>
<gene>
    <name evidence="3" type="ORF">UMAG_04576</name>
</gene>
<dbReference type="PANTHER" id="PTHR43948:SF23">
    <property type="entry name" value="DNAJ DOMAIN PROTEIN (AFU_ORTHOLOGUE AFUA_1G15460)"/>
    <property type="match status" value="1"/>
</dbReference>
<dbReference type="OMA" id="FELFNMM"/>
<dbReference type="GeneID" id="23564717"/>
<dbReference type="InterPro" id="IPR001623">
    <property type="entry name" value="DnaJ_domain"/>
</dbReference>
<dbReference type="OrthoDB" id="10250354at2759"/>
<dbReference type="Gene3D" id="1.10.287.110">
    <property type="entry name" value="DnaJ domain"/>
    <property type="match status" value="1"/>
</dbReference>
<evidence type="ECO:0000313" key="3">
    <source>
        <dbReference type="EMBL" id="KIS67478.1"/>
    </source>
</evidence>
<dbReference type="SMART" id="SM00271">
    <property type="entry name" value="DnaJ"/>
    <property type="match status" value="1"/>
</dbReference>
<feature type="compositionally biased region" description="Low complexity" evidence="1">
    <location>
        <begin position="238"/>
        <end position="269"/>
    </location>
</feature>
<dbReference type="InterPro" id="IPR018253">
    <property type="entry name" value="DnaJ_domain_CS"/>
</dbReference>
<dbReference type="EMBL" id="CM003152">
    <property type="protein sequence ID" value="KIS67478.1"/>
    <property type="molecule type" value="Genomic_DNA"/>
</dbReference>
<dbReference type="CDD" id="cd06257">
    <property type="entry name" value="DnaJ"/>
    <property type="match status" value="1"/>
</dbReference>
<feature type="compositionally biased region" description="Gly residues" evidence="1">
    <location>
        <begin position="360"/>
        <end position="369"/>
    </location>
</feature>
<name>A0A0D1CL48_MYCMD</name>
<evidence type="ECO:0000256" key="1">
    <source>
        <dbReference type="SAM" id="MobiDB-lite"/>
    </source>
</evidence>
<evidence type="ECO:0000259" key="2">
    <source>
        <dbReference type="PROSITE" id="PS50076"/>
    </source>
</evidence>
<dbReference type="Pfam" id="PF00226">
    <property type="entry name" value="DnaJ"/>
    <property type="match status" value="1"/>
</dbReference>
<dbReference type="GO" id="GO:0005737">
    <property type="term" value="C:cytoplasm"/>
    <property type="evidence" value="ECO:0000318"/>
    <property type="project" value="GO_Central"/>
</dbReference>
<accession>A0A0D1CL48</accession>
<dbReference type="RefSeq" id="XP_011390885.1">
    <property type="nucleotide sequence ID" value="XM_011392583.1"/>
</dbReference>
<dbReference type="Proteomes" id="UP000000561">
    <property type="component" value="Chromosome 13"/>
</dbReference>
<dbReference type="PROSITE" id="PS00636">
    <property type="entry name" value="DNAJ_1"/>
    <property type="match status" value="1"/>
</dbReference>
<organism evidence="3 4">
    <name type="scientific">Mycosarcoma maydis</name>
    <name type="common">Corn smut fungus</name>
    <name type="synonym">Ustilago maydis</name>
    <dbReference type="NCBI Taxonomy" id="5270"/>
    <lineage>
        <taxon>Eukaryota</taxon>
        <taxon>Fungi</taxon>
        <taxon>Dikarya</taxon>
        <taxon>Basidiomycota</taxon>
        <taxon>Ustilaginomycotina</taxon>
        <taxon>Ustilaginomycetes</taxon>
        <taxon>Ustilaginales</taxon>
        <taxon>Ustilaginaceae</taxon>
        <taxon>Mycosarcoma</taxon>
    </lineage>
</organism>
<reference evidence="3 4" key="1">
    <citation type="journal article" date="2006" name="Nature">
        <title>Insights from the genome of the biotrophic fungal plant pathogen Ustilago maydis.</title>
        <authorList>
            <person name="Kamper J."/>
            <person name="Kahmann R."/>
            <person name="Bolker M."/>
            <person name="Ma L.J."/>
            <person name="Brefort T."/>
            <person name="Saville B.J."/>
            <person name="Banuett F."/>
            <person name="Kronstad J.W."/>
            <person name="Gold S.E."/>
            <person name="Muller O."/>
            <person name="Perlin M.H."/>
            <person name="Wosten H.A."/>
            <person name="de Vries R."/>
            <person name="Ruiz-Herrera J."/>
            <person name="Reynaga-Pena C.G."/>
            <person name="Snetselaar K."/>
            <person name="McCann M."/>
            <person name="Perez-Martin J."/>
            <person name="Feldbrugge M."/>
            <person name="Basse C.W."/>
            <person name="Steinberg G."/>
            <person name="Ibeas J.I."/>
            <person name="Holloman W."/>
            <person name="Guzman P."/>
            <person name="Farman M."/>
            <person name="Stajich J.E."/>
            <person name="Sentandreu R."/>
            <person name="Gonzalez-Prieto J.M."/>
            <person name="Kennell J.C."/>
            <person name="Molina L."/>
            <person name="Schirawski J."/>
            <person name="Mendoza-Mendoza A."/>
            <person name="Greilinger D."/>
            <person name="Munch K."/>
            <person name="Rossel N."/>
            <person name="Scherer M."/>
            <person name="Vranes M."/>
            <person name="Ladendorf O."/>
            <person name="Vincon V."/>
            <person name="Fuchs U."/>
            <person name="Sandrock B."/>
            <person name="Meng S."/>
            <person name="Ho E.C."/>
            <person name="Cahill M.J."/>
            <person name="Boyce K.J."/>
            <person name="Klose J."/>
            <person name="Klosterman S.J."/>
            <person name="Deelstra H.J."/>
            <person name="Ortiz-Castellanos L."/>
            <person name="Li W."/>
            <person name="Sanchez-Alonso P."/>
            <person name="Schreier P.H."/>
            <person name="Hauser-Hahn I."/>
            <person name="Vaupel M."/>
            <person name="Koopmann E."/>
            <person name="Friedrich G."/>
            <person name="Voss H."/>
            <person name="Schluter T."/>
            <person name="Margolis J."/>
            <person name="Platt D."/>
            <person name="Swimmer C."/>
            <person name="Gnirke A."/>
            <person name="Chen F."/>
            <person name="Vysotskaia V."/>
            <person name="Mannhaupt G."/>
            <person name="Guldener U."/>
            <person name="Munsterkotter M."/>
            <person name="Haase D."/>
            <person name="Oesterheld M."/>
            <person name="Mewes H.W."/>
            <person name="Mauceli E.W."/>
            <person name="DeCaprio D."/>
            <person name="Wade C.M."/>
            <person name="Butler J."/>
            <person name="Young S."/>
            <person name="Jaffe D.B."/>
            <person name="Calvo S."/>
            <person name="Nusbaum C."/>
            <person name="Galagan J."/>
            <person name="Birren B.W."/>
        </authorList>
    </citation>
    <scope>NUCLEOTIDE SEQUENCE [LARGE SCALE GENOMIC DNA]</scope>
    <source>
        <strain evidence="4">DSM 14603 / FGSC 9021 / UM521</strain>
    </source>
</reference>
<dbReference type="eggNOG" id="KOG0714">
    <property type="taxonomic scope" value="Eukaryota"/>
</dbReference>
<keyword evidence="4" id="KW-1185">Reference proteome</keyword>
<dbReference type="InterPro" id="IPR036869">
    <property type="entry name" value="J_dom_sf"/>
</dbReference>
<proteinExistence type="predicted"/>
<dbReference type="GO" id="GO:0005634">
    <property type="term" value="C:nucleus"/>
    <property type="evidence" value="ECO:0000318"/>
    <property type="project" value="GO_Central"/>
</dbReference>
<sequence>MNRFPETDPYEVLGLPQGCSSFDIRMAYKKLALKNHPDRAPPAEKEQATARFKVVGEAYELLSDDRKRREYDASRLGSSQGFGPAEEYQDDLSRKHFGTSPDGVPFSFTWESSADSARRAQAGRRAGRPFGVDGFDPFELFNMMFTNEFRSTNGGVGNVGGGRGGGHDPFGMMNSGHPMGGSIFGDNDPFFQNHRRMADSVGFGFGTPFAATRGPFGPAMGTQFGDPYGSGGPFGAGFASSSSSSSSGSTRMSSTTYGGFSGTSESTTTRIINGHKQTVTRKVDENGNVTVHTITPEGSTVHVNGLQQEHHPLLGNAAPAASTALPGNSHARRPSHVGTAANPIVIDSESEPPNRAREYGGLGSGEFDL</sequence>
<dbReference type="PROSITE" id="PS50076">
    <property type="entry name" value="DNAJ_2"/>
    <property type="match status" value="1"/>
</dbReference>
<feature type="domain" description="J" evidence="2">
    <location>
        <begin position="8"/>
        <end position="75"/>
    </location>
</feature>
<dbReference type="InParanoid" id="A0A0D1CL48"/>
<dbReference type="PANTHER" id="PTHR43948">
    <property type="entry name" value="DNAJ HOMOLOG SUBFAMILY B"/>
    <property type="match status" value="1"/>
</dbReference>
<dbReference type="STRING" id="237631.A0A0D1CL48"/>
<dbReference type="PRINTS" id="PR00625">
    <property type="entry name" value="JDOMAIN"/>
</dbReference>
<dbReference type="GO" id="GO:0044183">
    <property type="term" value="F:protein folding chaperone"/>
    <property type="evidence" value="ECO:0000318"/>
    <property type="project" value="GO_Central"/>
</dbReference>